<evidence type="ECO:0000256" key="4">
    <source>
        <dbReference type="ARBA" id="ARBA00022481"/>
    </source>
</evidence>
<keyword evidence="5" id="KW-0997">Cell inner membrane</keyword>
<protein>
    <recommendedName>
        <fullName evidence="2">Type II secretion system protein H</fullName>
    </recommendedName>
    <alternativeName>
        <fullName evidence="10">General secretion pathway protein H</fullName>
    </alternativeName>
</protein>
<evidence type="ECO:0000313" key="12">
    <source>
        <dbReference type="EMBL" id="CAB3786490.1"/>
    </source>
</evidence>
<sequence>MSRMEKLGVNPRKPGAAGFGLLESMVVLAILAAGTACAAPALASWRARDRVEATSRGWLGLLQHGRDQAVRTGLQVTLCQGWLHSGKDGQDGECVAVGPQCDGGRTTGAGDWSCVQIVSTDSEGRAVSALTQSSFDANVMVIGDTKPVRFMPPTGRIAGGPRHFEVGLRGTAGQRRCVLIAASGRVRMVQGGCGRA</sequence>
<dbReference type="Gene3D" id="3.55.40.10">
    <property type="entry name" value="minor pseudopilin epsh domain"/>
    <property type="match status" value="1"/>
</dbReference>
<keyword evidence="8" id="KW-0472">Membrane</keyword>
<dbReference type="InterPro" id="IPR012902">
    <property type="entry name" value="N_methyl_site"/>
</dbReference>
<keyword evidence="6" id="KW-0812">Transmembrane</keyword>
<comment type="similarity">
    <text evidence="9">Belongs to the GSP H family.</text>
</comment>
<keyword evidence="4" id="KW-0488">Methylation</keyword>
<reference evidence="12 13" key="1">
    <citation type="submission" date="2020-04" db="EMBL/GenBank/DDBJ databases">
        <authorList>
            <person name="De Canck E."/>
        </authorList>
    </citation>
    <scope>NUCLEOTIDE SEQUENCE [LARGE SCALE GENOMIC DNA]</scope>
    <source>
        <strain evidence="12 13">LMG 28138</strain>
    </source>
</reference>
<evidence type="ECO:0000256" key="10">
    <source>
        <dbReference type="ARBA" id="ARBA00030775"/>
    </source>
</evidence>
<evidence type="ECO:0000256" key="2">
    <source>
        <dbReference type="ARBA" id="ARBA00021549"/>
    </source>
</evidence>
<evidence type="ECO:0000256" key="8">
    <source>
        <dbReference type="ARBA" id="ARBA00023136"/>
    </source>
</evidence>
<dbReference type="AlphaFoldDB" id="A0A6S7CRV7"/>
<evidence type="ECO:0000256" key="9">
    <source>
        <dbReference type="ARBA" id="ARBA00025772"/>
    </source>
</evidence>
<dbReference type="Proteomes" id="UP000494115">
    <property type="component" value="Unassembled WGS sequence"/>
</dbReference>
<dbReference type="GO" id="GO:0015628">
    <property type="term" value="P:protein secretion by the type II secretion system"/>
    <property type="evidence" value="ECO:0007669"/>
    <property type="project" value="InterPro"/>
</dbReference>
<comment type="subcellular location">
    <subcellularLocation>
        <location evidence="1">Cell inner membrane</location>
        <topology evidence="1">Single-pass membrane protein</topology>
    </subcellularLocation>
</comment>
<dbReference type="EMBL" id="CADIKM010000008">
    <property type="protein sequence ID" value="CAB3786490.1"/>
    <property type="molecule type" value="Genomic_DNA"/>
</dbReference>
<dbReference type="GO" id="GO:0005886">
    <property type="term" value="C:plasma membrane"/>
    <property type="evidence" value="ECO:0007669"/>
    <property type="project" value="UniProtKB-SubCell"/>
</dbReference>
<evidence type="ECO:0000313" key="13">
    <source>
        <dbReference type="Proteomes" id="UP000494115"/>
    </source>
</evidence>
<dbReference type="InterPro" id="IPR045584">
    <property type="entry name" value="Pilin-like"/>
</dbReference>
<evidence type="ECO:0000259" key="11">
    <source>
        <dbReference type="Pfam" id="PF12019"/>
    </source>
</evidence>
<keyword evidence="13" id="KW-1185">Reference proteome</keyword>
<evidence type="ECO:0000256" key="3">
    <source>
        <dbReference type="ARBA" id="ARBA00022475"/>
    </source>
</evidence>
<organism evidence="12 13">
    <name type="scientific">Pararobbsia alpina</name>
    <dbReference type="NCBI Taxonomy" id="621374"/>
    <lineage>
        <taxon>Bacteria</taxon>
        <taxon>Pseudomonadati</taxon>
        <taxon>Pseudomonadota</taxon>
        <taxon>Betaproteobacteria</taxon>
        <taxon>Burkholderiales</taxon>
        <taxon>Burkholderiaceae</taxon>
        <taxon>Pararobbsia</taxon>
    </lineage>
</organism>
<dbReference type="Pfam" id="PF12019">
    <property type="entry name" value="GspH"/>
    <property type="match status" value="1"/>
</dbReference>
<evidence type="ECO:0000256" key="6">
    <source>
        <dbReference type="ARBA" id="ARBA00022692"/>
    </source>
</evidence>
<dbReference type="InterPro" id="IPR022346">
    <property type="entry name" value="T2SS_GspH"/>
</dbReference>
<dbReference type="RefSeq" id="WP_175104826.1">
    <property type="nucleotide sequence ID" value="NZ_CADIKM010000008.1"/>
</dbReference>
<proteinExistence type="inferred from homology"/>
<evidence type="ECO:0000256" key="5">
    <source>
        <dbReference type="ARBA" id="ARBA00022519"/>
    </source>
</evidence>
<dbReference type="GO" id="GO:0015627">
    <property type="term" value="C:type II protein secretion system complex"/>
    <property type="evidence" value="ECO:0007669"/>
    <property type="project" value="InterPro"/>
</dbReference>
<keyword evidence="3" id="KW-1003">Cell membrane</keyword>
<name>A0A6S7CRV7_9BURK</name>
<dbReference type="SUPFAM" id="SSF54523">
    <property type="entry name" value="Pili subunits"/>
    <property type="match status" value="1"/>
</dbReference>
<dbReference type="NCBIfam" id="TIGR02532">
    <property type="entry name" value="IV_pilin_GFxxxE"/>
    <property type="match status" value="1"/>
</dbReference>
<evidence type="ECO:0000256" key="7">
    <source>
        <dbReference type="ARBA" id="ARBA00022989"/>
    </source>
</evidence>
<feature type="domain" description="General secretion pathway GspH" evidence="11">
    <location>
        <begin position="59"/>
        <end position="184"/>
    </location>
</feature>
<accession>A0A6S7CRV7</accession>
<keyword evidence="7" id="KW-1133">Transmembrane helix</keyword>
<gene>
    <name evidence="12" type="ORF">LMG28138_02234</name>
</gene>
<evidence type="ECO:0000256" key="1">
    <source>
        <dbReference type="ARBA" id="ARBA00004377"/>
    </source>
</evidence>